<dbReference type="STRING" id="1802555.A2755_01555"/>
<sequence>MQISRWSSFTYIWFYSAEERNFVFVTDSDKPDPKRIKCVGGREKSGVDLFPEDTAIREIKEEIGLEIAFHRVKELIKRNRGKYSDNFFTLEISKNEADKMTKGNDIEEIHIIKEWDIQKYRNNFLTQHFHNLSLVTSSKVLI</sequence>
<dbReference type="SUPFAM" id="SSF55811">
    <property type="entry name" value="Nudix"/>
    <property type="match status" value="1"/>
</dbReference>
<gene>
    <name evidence="2" type="ORF">A2755_01555</name>
</gene>
<dbReference type="Proteomes" id="UP000177029">
    <property type="component" value="Unassembled WGS sequence"/>
</dbReference>
<dbReference type="AlphaFoldDB" id="A0A1F8DR03"/>
<reference evidence="2 3" key="1">
    <citation type="journal article" date="2016" name="Nat. Commun.">
        <title>Thousands of microbial genomes shed light on interconnected biogeochemical processes in an aquifer system.</title>
        <authorList>
            <person name="Anantharaman K."/>
            <person name="Brown C.T."/>
            <person name="Hug L.A."/>
            <person name="Sharon I."/>
            <person name="Castelle C.J."/>
            <person name="Probst A.J."/>
            <person name="Thomas B.C."/>
            <person name="Singh A."/>
            <person name="Wilkins M.J."/>
            <person name="Karaoz U."/>
            <person name="Brodie E.L."/>
            <person name="Williams K.H."/>
            <person name="Hubbard S.S."/>
            <person name="Banfield J.F."/>
        </authorList>
    </citation>
    <scope>NUCLEOTIDE SEQUENCE [LARGE SCALE GENOMIC DNA]</scope>
</reference>
<protein>
    <recommendedName>
        <fullName evidence="1">Nudix hydrolase domain-containing protein</fullName>
    </recommendedName>
</protein>
<dbReference type="InterPro" id="IPR000086">
    <property type="entry name" value="NUDIX_hydrolase_dom"/>
</dbReference>
<dbReference type="EMBL" id="MGIP01000014">
    <property type="protein sequence ID" value="OGM90872.1"/>
    <property type="molecule type" value="Genomic_DNA"/>
</dbReference>
<organism evidence="2 3">
    <name type="scientific">Candidatus Wolfebacteria bacterium RIFCSPHIGHO2_01_FULL_48_22</name>
    <dbReference type="NCBI Taxonomy" id="1802555"/>
    <lineage>
        <taxon>Bacteria</taxon>
        <taxon>Candidatus Wolfeibacteriota</taxon>
    </lineage>
</organism>
<evidence type="ECO:0000259" key="1">
    <source>
        <dbReference type="Pfam" id="PF00293"/>
    </source>
</evidence>
<comment type="caution">
    <text evidence="2">The sequence shown here is derived from an EMBL/GenBank/DDBJ whole genome shotgun (WGS) entry which is preliminary data.</text>
</comment>
<proteinExistence type="predicted"/>
<name>A0A1F8DR03_9BACT</name>
<dbReference type="Pfam" id="PF00293">
    <property type="entry name" value="NUDIX"/>
    <property type="match status" value="1"/>
</dbReference>
<dbReference type="Gene3D" id="3.90.79.10">
    <property type="entry name" value="Nucleoside Triphosphate Pyrophosphohydrolase"/>
    <property type="match status" value="1"/>
</dbReference>
<accession>A0A1F8DR03</accession>
<feature type="domain" description="Nudix hydrolase" evidence="1">
    <location>
        <begin position="14"/>
        <end position="113"/>
    </location>
</feature>
<evidence type="ECO:0000313" key="2">
    <source>
        <dbReference type="EMBL" id="OGM90872.1"/>
    </source>
</evidence>
<dbReference type="CDD" id="cd02883">
    <property type="entry name" value="NUDIX_Hydrolase"/>
    <property type="match status" value="1"/>
</dbReference>
<evidence type="ECO:0000313" key="3">
    <source>
        <dbReference type="Proteomes" id="UP000177029"/>
    </source>
</evidence>
<dbReference type="InterPro" id="IPR015797">
    <property type="entry name" value="NUDIX_hydrolase-like_dom_sf"/>
</dbReference>